<dbReference type="EMBL" id="PDZR01000036">
    <property type="protein sequence ID" value="PNG24336.1"/>
    <property type="molecule type" value="Genomic_DNA"/>
</dbReference>
<gene>
    <name evidence="4" type="ORF">CR492_19290</name>
</gene>
<comment type="caution">
    <text evidence="4">The sequence shown here is derived from an EMBL/GenBank/DDBJ whole genome shotgun (WGS) entry which is preliminary data.</text>
</comment>
<dbReference type="AlphaFoldDB" id="A0A2J7TC46"/>
<evidence type="ECO:0000256" key="1">
    <source>
        <dbReference type="ARBA" id="ARBA00023310"/>
    </source>
</evidence>
<organism evidence="4 5">
    <name type="scientific">Methylocella silvestris</name>
    <dbReference type="NCBI Taxonomy" id="199596"/>
    <lineage>
        <taxon>Bacteria</taxon>
        <taxon>Pseudomonadati</taxon>
        <taxon>Pseudomonadota</taxon>
        <taxon>Alphaproteobacteria</taxon>
        <taxon>Hyphomicrobiales</taxon>
        <taxon>Beijerinckiaceae</taxon>
        <taxon>Methylocella</taxon>
    </lineage>
</organism>
<dbReference type="Pfam" id="PF03976">
    <property type="entry name" value="PPK2"/>
    <property type="match status" value="1"/>
</dbReference>
<name>A0A2J7TC46_METSI</name>
<evidence type="ECO:0000259" key="3">
    <source>
        <dbReference type="Pfam" id="PF03976"/>
    </source>
</evidence>
<keyword evidence="1" id="KW-0066">ATP synthesis</keyword>
<dbReference type="PANTHER" id="PTHR34383:SF3">
    <property type="entry name" value="POLYPHOSPHATE:AMP PHOSPHOTRANSFERASE"/>
    <property type="match status" value="1"/>
</dbReference>
<evidence type="ECO:0000256" key="2">
    <source>
        <dbReference type="ARBA" id="ARBA00024500"/>
    </source>
</evidence>
<dbReference type="Gene3D" id="3.40.50.300">
    <property type="entry name" value="P-loop containing nucleotide triphosphate hydrolases"/>
    <property type="match status" value="1"/>
</dbReference>
<proteinExistence type="predicted"/>
<dbReference type="GO" id="GO:0006754">
    <property type="term" value="P:ATP biosynthetic process"/>
    <property type="evidence" value="ECO:0007669"/>
    <property type="project" value="UniProtKB-KW"/>
</dbReference>
<dbReference type="Proteomes" id="UP000236286">
    <property type="component" value="Unassembled WGS sequence"/>
</dbReference>
<comment type="catalytic activity">
    <reaction evidence="2">
        <text>[phosphate](n) + ATP = [phosphate](n+1) + ADP</text>
        <dbReference type="Rhea" id="RHEA:19573"/>
        <dbReference type="Rhea" id="RHEA-COMP:9859"/>
        <dbReference type="Rhea" id="RHEA-COMP:14280"/>
        <dbReference type="ChEBI" id="CHEBI:16838"/>
        <dbReference type="ChEBI" id="CHEBI:30616"/>
        <dbReference type="ChEBI" id="CHEBI:456216"/>
    </reaction>
    <physiologicalReaction direction="right-to-left" evidence="2">
        <dbReference type="Rhea" id="RHEA:19575"/>
    </physiologicalReaction>
</comment>
<feature type="domain" description="Polyphosphate kinase-2-related" evidence="3">
    <location>
        <begin position="34"/>
        <end position="86"/>
    </location>
</feature>
<dbReference type="InterPro" id="IPR027417">
    <property type="entry name" value="P-loop_NTPase"/>
</dbReference>
<evidence type="ECO:0000313" key="4">
    <source>
        <dbReference type="EMBL" id="PNG24336.1"/>
    </source>
</evidence>
<sequence length="112" mass="12728">MAGRTKINSKDFRVREGDDIDLGRRPTNVEPFYKSKDQYQKLLQEHIAQLSKLQQLHYASDRYAVLLICQAMDAAGKDGAIRHVMSSRTEKPSLDTGAAIIRQIRWRPANAS</sequence>
<protein>
    <recommendedName>
        <fullName evidence="3">Polyphosphate kinase-2-related domain-containing protein</fullName>
    </recommendedName>
</protein>
<evidence type="ECO:0000313" key="5">
    <source>
        <dbReference type="Proteomes" id="UP000236286"/>
    </source>
</evidence>
<dbReference type="OrthoDB" id="9775224at2"/>
<reference evidence="4 5" key="1">
    <citation type="submission" date="2017-10" db="EMBL/GenBank/DDBJ databases">
        <title>Genome announcement of Methylocella silvestris TVC from permafrost.</title>
        <authorList>
            <person name="Wang J."/>
            <person name="Geng K."/>
            <person name="Ul-Haque F."/>
            <person name="Crombie A.T."/>
            <person name="Street L.E."/>
            <person name="Wookey P.A."/>
            <person name="Murrell J.C."/>
            <person name="Pratscher J."/>
        </authorList>
    </citation>
    <scope>NUCLEOTIDE SEQUENCE [LARGE SCALE GENOMIC DNA]</scope>
    <source>
        <strain evidence="4 5">TVC</strain>
    </source>
</reference>
<dbReference type="PANTHER" id="PTHR34383">
    <property type="entry name" value="POLYPHOSPHATE:AMP PHOSPHOTRANSFERASE-RELATED"/>
    <property type="match status" value="1"/>
</dbReference>
<accession>A0A2J7TC46</accession>
<dbReference type="InterPro" id="IPR022488">
    <property type="entry name" value="PPK2-related"/>
</dbReference>